<reference evidence="2" key="2">
    <citation type="submission" date="2023-05" db="EMBL/GenBank/DDBJ databases">
        <authorList>
            <person name="Schelkunov M.I."/>
        </authorList>
    </citation>
    <scope>NUCLEOTIDE SEQUENCE</scope>
    <source>
        <strain evidence="2">Hsosn_3</strain>
        <tissue evidence="2">Leaf</tissue>
    </source>
</reference>
<protein>
    <submittedName>
        <fullName evidence="2">Uncharacterized protein</fullName>
    </submittedName>
</protein>
<name>A0AAD8HTF6_9APIA</name>
<reference evidence="2" key="1">
    <citation type="submission" date="2023-02" db="EMBL/GenBank/DDBJ databases">
        <title>Genome of toxic invasive species Heracleum sosnowskyi carries increased number of genes despite the absence of recent whole-genome duplications.</title>
        <authorList>
            <person name="Schelkunov M."/>
            <person name="Shtratnikova V."/>
            <person name="Makarenko M."/>
            <person name="Klepikova A."/>
            <person name="Omelchenko D."/>
            <person name="Novikova G."/>
            <person name="Obukhova E."/>
            <person name="Bogdanov V."/>
            <person name="Penin A."/>
            <person name="Logacheva M."/>
        </authorList>
    </citation>
    <scope>NUCLEOTIDE SEQUENCE</scope>
    <source>
        <strain evidence="2">Hsosn_3</strain>
        <tissue evidence="2">Leaf</tissue>
    </source>
</reference>
<comment type="caution">
    <text evidence="2">The sequence shown here is derived from an EMBL/GenBank/DDBJ whole genome shotgun (WGS) entry which is preliminary data.</text>
</comment>
<evidence type="ECO:0000313" key="2">
    <source>
        <dbReference type="EMBL" id="KAK1372536.1"/>
    </source>
</evidence>
<feature type="region of interest" description="Disordered" evidence="1">
    <location>
        <begin position="1"/>
        <end position="52"/>
    </location>
</feature>
<sequence length="136" mass="15469">MASLEVDRASRDWGMNKRSRSYSPEGRSYKKRSSYGRSTDVHREASREVKAAPLSVNAANSKRSLGHEYPSLKGSQKYRNYKSFMAPIEYIFEIGDKAGMFRKPSRRGPLPPGRKDLAKYCAFMMPMDIILLIVAI</sequence>
<proteinExistence type="predicted"/>
<evidence type="ECO:0000313" key="3">
    <source>
        <dbReference type="Proteomes" id="UP001237642"/>
    </source>
</evidence>
<evidence type="ECO:0000256" key="1">
    <source>
        <dbReference type="SAM" id="MobiDB-lite"/>
    </source>
</evidence>
<dbReference type="Proteomes" id="UP001237642">
    <property type="component" value="Unassembled WGS sequence"/>
</dbReference>
<feature type="compositionally biased region" description="Basic and acidic residues" evidence="1">
    <location>
        <begin position="39"/>
        <end position="50"/>
    </location>
</feature>
<dbReference type="EMBL" id="JAUIZM010000007">
    <property type="protein sequence ID" value="KAK1372536.1"/>
    <property type="molecule type" value="Genomic_DNA"/>
</dbReference>
<organism evidence="2 3">
    <name type="scientific">Heracleum sosnowskyi</name>
    <dbReference type="NCBI Taxonomy" id="360622"/>
    <lineage>
        <taxon>Eukaryota</taxon>
        <taxon>Viridiplantae</taxon>
        <taxon>Streptophyta</taxon>
        <taxon>Embryophyta</taxon>
        <taxon>Tracheophyta</taxon>
        <taxon>Spermatophyta</taxon>
        <taxon>Magnoliopsida</taxon>
        <taxon>eudicotyledons</taxon>
        <taxon>Gunneridae</taxon>
        <taxon>Pentapetalae</taxon>
        <taxon>asterids</taxon>
        <taxon>campanulids</taxon>
        <taxon>Apiales</taxon>
        <taxon>Apiaceae</taxon>
        <taxon>Apioideae</taxon>
        <taxon>apioid superclade</taxon>
        <taxon>Tordylieae</taxon>
        <taxon>Tordyliinae</taxon>
        <taxon>Heracleum</taxon>
    </lineage>
</organism>
<gene>
    <name evidence="2" type="ORF">POM88_028729</name>
</gene>
<feature type="compositionally biased region" description="Basic and acidic residues" evidence="1">
    <location>
        <begin position="1"/>
        <end position="15"/>
    </location>
</feature>
<keyword evidence="3" id="KW-1185">Reference proteome</keyword>
<dbReference type="AlphaFoldDB" id="A0AAD8HTF6"/>
<accession>A0AAD8HTF6</accession>